<feature type="domain" description="TonB-dependent receptor-like beta-barrel" evidence="10">
    <location>
        <begin position="216"/>
        <end position="594"/>
    </location>
</feature>
<dbReference type="AlphaFoldDB" id="A0A7X1B5W8"/>
<evidence type="ECO:0000256" key="2">
    <source>
        <dbReference type="ARBA" id="ARBA00022448"/>
    </source>
</evidence>
<dbReference type="PROSITE" id="PS52016">
    <property type="entry name" value="TONB_DEPENDENT_REC_3"/>
    <property type="match status" value="1"/>
</dbReference>
<comment type="subcellular location">
    <subcellularLocation>
        <location evidence="1 8">Cell outer membrane</location>
        <topology evidence="1 8">Multi-pass membrane protein</topology>
    </subcellularLocation>
</comment>
<feature type="domain" description="TonB-dependent receptor plug" evidence="11">
    <location>
        <begin position="53"/>
        <end position="156"/>
    </location>
</feature>
<protein>
    <submittedName>
        <fullName evidence="12">TonB-dependent receptor</fullName>
    </submittedName>
</protein>
<dbReference type="GO" id="GO:0015344">
    <property type="term" value="F:siderophore uptake transmembrane transporter activity"/>
    <property type="evidence" value="ECO:0007669"/>
    <property type="project" value="TreeGrafter"/>
</dbReference>
<dbReference type="InterPro" id="IPR000531">
    <property type="entry name" value="Beta-barrel_TonB"/>
</dbReference>
<proteinExistence type="inferred from homology"/>
<dbReference type="GO" id="GO:0044718">
    <property type="term" value="P:siderophore transmembrane transport"/>
    <property type="evidence" value="ECO:0007669"/>
    <property type="project" value="TreeGrafter"/>
</dbReference>
<keyword evidence="6 8" id="KW-0472">Membrane</keyword>
<dbReference type="InterPro" id="IPR037066">
    <property type="entry name" value="Plug_dom_sf"/>
</dbReference>
<evidence type="ECO:0000256" key="9">
    <source>
        <dbReference type="RuleBase" id="RU003357"/>
    </source>
</evidence>
<keyword evidence="13" id="KW-1185">Reference proteome</keyword>
<comment type="caution">
    <text evidence="12">The sequence shown here is derived from an EMBL/GenBank/DDBJ whole genome shotgun (WGS) entry which is preliminary data.</text>
</comment>
<gene>
    <name evidence="12" type="ORF">H5P27_08695</name>
</gene>
<dbReference type="Gene3D" id="2.170.130.10">
    <property type="entry name" value="TonB-dependent receptor, plug domain"/>
    <property type="match status" value="1"/>
</dbReference>
<keyword evidence="12" id="KW-0675">Receptor</keyword>
<evidence type="ECO:0000259" key="11">
    <source>
        <dbReference type="Pfam" id="PF07715"/>
    </source>
</evidence>
<evidence type="ECO:0000256" key="7">
    <source>
        <dbReference type="ARBA" id="ARBA00023237"/>
    </source>
</evidence>
<dbReference type="RefSeq" id="WP_185660015.1">
    <property type="nucleotide sequence ID" value="NZ_CAWPOO010000008.1"/>
</dbReference>
<evidence type="ECO:0000256" key="6">
    <source>
        <dbReference type="ARBA" id="ARBA00023136"/>
    </source>
</evidence>
<dbReference type="GO" id="GO:0009279">
    <property type="term" value="C:cell outer membrane"/>
    <property type="evidence" value="ECO:0007669"/>
    <property type="project" value="UniProtKB-SubCell"/>
</dbReference>
<dbReference type="PANTHER" id="PTHR30069:SF36">
    <property type="entry name" value="BLL6948 PROTEIN"/>
    <property type="match status" value="1"/>
</dbReference>
<dbReference type="SUPFAM" id="SSF56935">
    <property type="entry name" value="Porins"/>
    <property type="match status" value="1"/>
</dbReference>
<organism evidence="12 13">
    <name type="scientific">Pelagicoccus albus</name>
    <dbReference type="NCBI Taxonomy" id="415222"/>
    <lineage>
        <taxon>Bacteria</taxon>
        <taxon>Pseudomonadati</taxon>
        <taxon>Verrucomicrobiota</taxon>
        <taxon>Opitutia</taxon>
        <taxon>Puniceicoccales</taxon>
        <taxon>Pelagicoccaceae</taxon>
        <taxon>Pelagicoccus</taxon>
    </lineage>
</organism>
<evidence type="ECO:0000313" key="13">
    <source>
        <dbReference type="Proteomes" id="UP000526501"/>
    </source>
</evidence>
<keyword evidence="4 8" id="KW-0812">Transmembrane</keyword>
<name>A0A7X1B5W8_9BACT</name>
<evidence type="ECO:0000256" key="4">
    <source>
        <dbReference type="ARBA" id="ARBA00022692"/>
    </source>
</evidence>
<dbReference type="InterPro" id="IPR036942">
    <property type="entry name" value="Beta-barrel_TonB_sf"/>
</dbReference>
<dbReference type="Gene3D" id="2.40.170.20">
    <property type="entry name" value="TonB-dependent receptor, beta-barrel domain"/>
    <property type="match status" value="1"/>
</dbReference>
<sequence length="674" mass="74805">MKIPSFLRLGSCSLGVGLALTLYADSTIYLPAFQVVGQETSLHGEAVSASQGYVGSDDLALLMAEGAGGLLESVPGMIATQHSGTGKANQYFLRGFNLDHGTDFLVTVDGMPINMASHGHGQGYADMNFLIPEMVSMVSYLKGPYYAMVGDFSSAGSASMSLRNVFAQDFAELALDEYGQQRFVAGVSRELEAGNTLFAMELEDNDGPWDLDENLQKRNGVFRFSKEGAGQRFSLTAMAYDASWDATDQIPDRLVESGEISEFGYIDPTVGGRSTRYSLSANWRLDDKDQRTFASVYAIHYDMNLWSNFTYFLEDQENGDQFEQADRRQLYGFNFGKSYYHVELLGKQTTHTLSVSGRWDDIDRLGLYATRERERLSTVREDEVDVKMVSGAYEMRVNWTPRLRSQVGIRFDNTDISVLGDQVENSGDAGDSIASPKANLVYTMNDNMEWYLSAGESFHSNDARGAVVGVDPLVASRGHEFGFRYQLAGKFNSSVAFWSMNLDSELLYVGDAGGTEASLSSERSGVDWTTFFAISERLNADLDFAWSDGSFAEGPADQRFIPGVVKKKWGGGLSYRLSDAMSLGLRYRFFGERPLIEDGSVMSEASESVSLRISGKHGDWEWMAQVSNLFDSRDPDISYYYESRLLGELAEGVADIHSHVMKPRRLQVSLKRLF</sequence>
<keyword evidence="2 8" id="KW-0813">Transport</keyword>
<evidence type="ECO:0000259" key="10">
    <source>
        <dbReference type="Pfam" id="PF00593"/>
    </source>
</evidence>
<dbReference type="PANTHER" id="PTHR30069">
    <property type="entry name" value="TONB-DEPENDENT OUTER MEMBRANE RECEPTOR"/>
    <property type="match status" value="1"/>
</dbReference>
<evidence type="ECO:0000256" key="3">
    <source>
        <dbReference type="ARBA" id="ARBA00022452"/>
    </source>
</evidence>
<evidence type="ECO:0000256" key="5">
    <source>
        <dbReference type="ARBA" id="ARBA00023077"/>
    </source>
</evidence>
<dbReference type="InterPro" id="IPR012910">
    <property type="entry name" value="Plug_dom"/>
</dbReference>
<comment type="similarity">
    <text evidence="8 9">Belongs to the TonB-dependent receptor family.</text>
</comment>
<dbReference type="InterPro" id="IPR039426">
    <property type="entry name" value="TonB-dep_rcpt-like"/>
</dbReference>
<keyword evidence="5 9" id="KW-0798">TonB box</keyword>
<dbReference type="Pfam" id="PF00593">
    <property type="entry name" value="TonB_dep_Rec_b-barrel"/>
    <property type="match status" value="1"/>
</dbReference>
<dbReference type="EMBL" id="JACHVC010000008">
    <property type="protein sequence ID" value="MBC2606122.1"/>
    <property type="molecule type" value="Genomic_DNA"/>
</dbReference>
<reference evidence="12 13" key="1">
    <citation type="submission" date="2020-07" db="EMBL/GenBank/DDBJ databases">
        <authorList>
            <person name="Feng X."/>
        </authorList>
    </citation>
    <scope>NUCLEOTIDE SEQUENCE [LARGE SCALE GENOMIC DNA]</scope>
    <source>
        <strain evidence="12 13">JCM23202</strain>
    </source>
</reference>
<dbReference type="Pfam" id="PF07715">
    <property type="entry name" value="Plug"/>
    <property type="match status" value="1"/>
</dbReference>
<keyword evidence="7 8" id="KW-0998">Cell outer membrane</keyword>
<evidence type="ECO:0000256" key="1">
    <source>
        <dbReference type="ARBA" id="ARBA00004571"/>
    </source>
</evidence>
<dbReference type="Proteomes" id="UP000526501">
    <property type="component" value="Unassembled WGS sequence"/>
</dbReference>
<evidence type="ECO:0000313" key="12">
    <source>
        <dbReference type="EMBL" id="MBC2606122.1"/>
    </source>
</evidence>
<evidence type="ECO:0000256" key="8">
    <source>
        <dbReference type="PROSITE-ProRule" id="PRU01360"/>
    </source>
</evidence>
<keyword evidence="3 8" id="KW-1134">Transmembrane beta strand</keyword>
<accession>A0A7X1B5W8</accession>